<feature type="transmembrane region" description="Helical" evidence="6">
    <location>
        <begin position="72"/>
        <end position="89"/>
    </location>
</feature>
<dbReference type="PANTHER" id="PTHR40035:SF1">
    <property type="entry name" value="ATP SYNTHASE PROTEIN I"/>
    <property type="match status" value="1"/>
</dbReference>
<organism evidence="7 8">
    <name type="scientific">Parageobacillus thermoglucosidasius</name>
    <name type="common">Geobacillus thermoglucosidasius</name>
    <dbReference type="NCBI Taxonomy" id="1426"/>
    <lineage>
        <taxon>Bacteria</taxon>
        <taxon>Bacillati</taxon>
        <taxon>Bacillota</taxon>
        <taxon>Bacilli</taxon>
        <taxon>Bacillales</taxon>
        <taxon>Anoxybacillaceae</taxon>
        <taxon>Parageobacillus</taxon>
    </lineage>
</organism>
<name>A0A1B7KNQ4_PARTM</name>
<evidence type="ECO:0000256" key="6">
    <source>
        <dbReference type="SAM" id="Phobius"/>
    </source>
</evidence>
<keyword evidence="4 6" id="KW-1133">Transmembrane helix</keyword>
<dbReference type="GO" id="GO:0005886">
    <property type="term" value="C:plasma membrane"/>
    <property type="evidence" value="ECO:0007669"/>
    <property type="project" value="UniProtKB-SubCell"/>
</dbReference>
<protein>
    <submittedName>
        <fullName evidence="7">ATP synthase subunit</fullName>
    </submittedName>
</protein>
<comment type="subcellular location">
    <subcellularLocation>
        <location evidence="1">Cell membrane</location>
        <topology evidence="1">Multi-pass membrane protein</topology>
    </subcellularLocation>
</comment>
<dbReference type="AlphaFoldDB" id="A0A1B7KNQ4"/>
<dbReference type="Proteomes" id="UP000078290">
    <property type="component" value="Unassembled WGS sequence"/>
</dbReference>
<evidence type="ECO:0000256" key="4">
    <source>
        <dbReference type="ARBA" id="ARBA00022989"/>
    </source>
</evidence>
<evidence type="ECO:0000256" key="1">
    <source>
        <dbReference type="ARBA" id="ARBA00004651"/>
    </source>
</evidence>
<feature type="transmembrane region" description="Helical" evidence="6">
    <location>
        <begin position="34"/>
        <end position="52"/>
    </location>
</feature>
<keyword evidence="3 6" id="KW-0812">Transmembrane</keyword>
<dbReference type="InterPro" id="IPR039072">
    <property type="entry name" value="ATP_synth_I_Bacilli"/>
</dbReference>
<keyword evidence="5 6" id="KW-0472">Membrane</keyword>
<evidence type="ECO:0000256" key="2">
    <source>
        <dbReference type="ARBA" id="ARBA00022475"/>
    </source>
</evidence>
<gene>
    <name evidence="7" type="ORF">A7K69_12955</name>
</gene>
<evidence type="ECO:0000313" key="7">
    <source>
        <dbReference type="EMBL" id="OAT71706.1"/>
    </source>
</evidence>
<dbReference type="InterPro" id="IPR005598">
    <property type="entry name" value="ATP_synth_I"/>
</dbReference>
<dbReference type="RefSeq" id="WP_064552791.1">
    <property type="nucleotide sequence ID" value="NZ_LXMA01000041.1"/>
</dbReference>
<dbReference type="EMBL" id="LXMA01000041">
    <property type="protein sequence ID" value="OAT71706.1"/>
    <property type="molecule type" value="Genomic_DNA"/>
</dbReference>
<proteinExistence type="predicted"/>
<dbReference type="Pfam" id="PF03899">
    <property type="entry name" value="ATP-synt_I"/>
    <property type="match status" value="1"/>
</dbReference>
<feature type="transmembrane region" description="Helical" evidence="6">
    <location>
        <begin position="12"/>
        <end position="28"/>
    </location>
</feature>
<evidence type="ECO:0000256" key="5">
    <source>
        <dbReference type="ARBA" id="ARBA00023136"/>
    </source>
</evidence>
<sequence length="127" mass="14699">MDKFRQMFLRQLKYILYLLSLYTLGWGFTEYKKFFLSLILGTVISAFMLWSLTRKIEKVGRAVSERKKVRTIGTLSRLALAALAAAIALEYPQYFAIVPVVLGLMTSYIVIIIDFLLQKFRNNGQYV</sequence>
<accession>A0A1B7KNQ4</accession>
<comment type="caution">
    <text evidence="7">The sequence shown here is derived from an EMBL/GenBank/DDBJ whole genome shotgun (WGS) entry which is preliminary data.</text>
</comment>
<feature type="transmembrane region" description="Helical" evidence="6">
    <location>
        <begin position="95"/>
        <end position="117"/>
    </location>
</feature>
<evidence type="ECO:0000256" key="3">
    <source>
        <dbReference type="ARBA" id="ARBA00022692"/>
    </source>
</evidence>
<keyword evidence="2" id="KW-1003">Cell membrane</keyword>
<dbReference type="PANTHER" id="PTHR40035">
    <property type="entry name" value="ATP SYNTHASE PROTEIN I"/>
    <property type="match status" value="1"/>
</dbReference>
<reference evidence="8" key="1">
    <citation type="submission" date="2016-05" db="EMBL/GenBank/DDBJ databases">
        <authorList>
            <person name="Wang W."/>
            <person name="Zhu L."/>
        </authorList>
    </citation>
    <scope>NUCLEOTIDE SEQUENCE [LARGE SCALE GENOMIC DNA]</scope>
    <source>
        <strain evidence="8">W-2</strain>
    </source>
</reference>
<dbReference type="OrthoDB" id="2355635at2"/>
<evidence type="ECO:0000313" key="8">
    <source>
        <dbReference type="Proteomes" id="UP000078290"/>
    </source>
</evidence>